<comment type="caution">
    <text evidence="14">The sequence shown here is derived from an EMBL/GenBank/DDBJ whole genome shotgun (WGS) entry which is preliminary data.</text>
</comment>
<evidence type="ECO:0008006" key="16">
    <source>
        <dbReference type="Google" id="ProtNLM"/>
    </source>
</evidence>
<dbReference type="Pfam" id="PF07715">
    <property type="entry name" value="Plug"/>
    <property type="match status" value="1"/>
</dbReference>
<keyword evidence="15" id="KW-1185">Reference proteome</keyword>
<keyword evidence="8" id="KW-0675">Receptor</keyword>
<dbReference type="EMBL" id="SDHX01000002">
    <property type="protein sequence ID" value="RXK53399.1"/>
    <property type="molecule type" value="Genomic_DNA"/>
</dbReference>
<reference evidence="14 15" key="1">
    <citation type="submission" date="2019-01" db="EMBL/GenBank/DDBJ databases">
        <title>Lacunisphaera sp. strain TWA-58.</title>
        <authorList>
            <person name="Chen W.-M."/>
        </authorList>
    </citation>
    <scope>NUCLEOTIDE SEQUENCE [LARGE SCALE GENOMIC DNA]</scope>
    <source>
        <strain evidence="14 15">TWA-58</strain>
    </source>
</reference>
<evidence type="ECO:0000256" key="10">
    <source>
        <dbReference type="PROSITE-ProRule" id="PRU01360"/>
    </source>
</evidence>
<dbReference type="Gene3D" id="2.40.170.20">
    <property type="entry name" value="TonB-dependent receptor, beta-barrel domain"/>
    <property type="match status" value="1"/>
</dbReference>
<dbReference type="PANTHER" id="PTHR30069:SF29">
    <property type="entry name" value="HEMOGLOBIN AND HEMOGLOBIN-HAPTOGLOBIN-BINDING PROTEIN 1-RELATED"/>
    <property type="match status" value="1"/>
</dbReference>
<comment type="subcellular location">
    <subcellularLocation>
        <location evidence="1 10">Cell outer membrane</location>
        <topology evidence="1 10">Multi-pass membrane protein</topology>
    </subcellularLocation>
</comment>
<keyword evidence="5" id="KW-0732">Signal</keyword>
<evidence type="ECO:0000259" key="12">
    <source>
        <dbReference type="Pfam" id="PF00593"/>
    </source>
</evidence>
<evidence type="ECO:0000313" key="15">
    <source>
        <dbReference type="Proteomes" id="UP000290218"/>
    </source>
</evidence>
<keyword evidence="7 10" id="KW-0472">Membrane</keyword>
<sequence length="678" mass="74625">MNRRAPRTARRGFRRTFVCWISWVACGWAQQAAPAPTGLEEMSFEELANVTVTTVSKREERLFLVPAAVSVVTGMQIDESGIETIPEALRLAAGTAVARVNSREWGVSVRGFNAQYANKLLVLIDGRSIYTPLFGGTYWSMQSQPMEEVAQIEVVRGPGATVWGANAVNGVINVVTASAQDKPGSRVSATAGTEGWRGFARQAYGLKDGWASRYYVEHRELESTRALNGSEVRDDWRKTQAGFRADRKLAGKTELTLQGDLFQGEGGLTQPVVDMSAPGLGRIDTATGLHVRGFNLRGRVQASDNAGDGWFVQFWADHARREETLICETRTTWDLEMQRNLAHGIHQWTLGGGLRTSRDRTEGFLRPAFDPEDATLNLFSAFVQDEVTIGEAFRLTLGARLENHTYSDWELQPGARLLWKVSDRQVVWTAVSRAVRNPTRFDRGLRLDAAALPAGALGPGFPATLIRWQGSEGFRAETAVAGEAGWRMQPRPGLTIDAAAFLQDYGDGLEAVAGATFLPETFQGTDYLVWRWDLINRRPTTAYGGEFSFQYEPTARTRISGGYSFVRIEADGPAGGVNSNAVEVSTPRHTAFLDARVGLGRLWAIGAALRYFSGSGALPIPAVLSPELRVSWEPKPGLVLLLSEDNLADPQRPEIDSRTGQPISQIERRIALRISWQR</sequence>
<dbReference type="OrthoDB" id="183532at2"/>
<dbReference type="InterPro" id="IPR012910">
    <property type="entry name" value="Plug_dom"/>
</dbReference>
<dbReference type="InterPro" id="IPR000531">
    <property type="entry name" value="Beta-barrel_TonB"/>
</dbReference>
<proteinExistence type="inferred from homology"/>
<keyword evidence="9 10" id="KW-0998">Cell outer membrane</keyword>
<evidence type="ECO:0000256" key="9">
    <source>
        <dbReference type="ARBA" id="ARBA00023237"/>
    </source>
</evidence>
<evidence type="ECO:0000313" key="14">
    <source>
        <dbReference type="EMBL" id="RXK53399.1"/>
    </source>
</evidence>
<evidence type="ECO:0000256" key="11">
    <source>
        <dbReference type="RuleBase" id="RU003357"/>
    </source>
</evidence>
<name>A0A4Q1C542_9BACT</name>
<dbReference type="GO" id="GO:0009279">
    <property type="term" value="C:cell outer membrane"/>
    <property type="evidence" value="ECO:0007669"/>
    <property type="project" value="UniProtKB-SubCell"/>
</dbReference>
<dbReference type="PROSITE" id="PS52016">
    <property type="entry name" value="TONB_DEPENDENT_REC_3"/>
    <property type="match status" value="1"/>
</dbReference>
<dbReference type="GO" id="GO:0015344">
    <property type="term" value="F:siderophore uptake transmembrane transporter activity"/>
    <property type="evidence" value="ECO:0007669"/>
    <property type="project" value="TreeGrafter"/>
</dbReference>
<keyword evidence="2 10" id="KW-0813">Transport</keyword>
<dbReference type="RefSeq" id="WP_129048989.1">
    <property type="nucleotide sequence ID" value="NZ_SDHX01000002.1"/>
</dbReference>
<comment type="similarity">
    <text evidence="10 11">Belongs to the TonB-dependent receptor family.</text>
</comment>
<evidence type="ECO:0000256" key="5">
    <source>
        <dbReference type="ARBA" id="ARBA00022729"/>
    </source>
</evidence>
<dbReference type="InterPro" id="IPR037066">
    <property type="entry name" value="Plug_dom_sf"/>
</dbReference>
<dbReference type="AlphaFoldDB" id="A0A4Q1C542"/>
<evidence type="ECO:0000256" key="4">
    <source>
        <dbReference type="ARBA" id="ARBA00022692"/>
    </source>
</evidence>
<evidence type="ECO:0000259" key="13">
    <source>
        <dbReference type="Pfam" id="PF07715"/>
    </source>
</evidence>
<keyword evidence="6 11" id="KW-0798">TonB box</keyword>
<gene>
    <name evidence="14" type="ORF">ESB00_17035</name>
</gene>
<dbReference type="Pfam" id="PF00593">
    <property type="entry name" value="TonB_dep_Rec_b-barrel"/>
    <property type="match status" value="1"/>
</dbReference>
<dbReference type="Proteomes" id="UP000290218">
    <property type="component" value="Unassembled WGS sequence"/>
</dbReference>
<feature type="domain" description="TonB-dependent receptor-like beta-barrel" evidence="12">
    <location>
        <begin position="234"/>
        <end position="615"/>
    </location>
</feature>
<evidence type="ECO:0000256" key="3">
    <source>
        <dbReference type="ARBA" id="ARBA00022452"/>
    </source>
</evidence>
<dbReference type="SUPFAM" id="SSF56935">
    <property type="entry name" value="Porins"/>
    <property type="match status" value="1"/>
</dbReference>
<dbReference type="Gene3D" id="2.170.130.10">
    <property type="entry name" value="TonB-dependent receptor, plug domain"/>
    <property type="match status" value="1"/>
</dbReference>
<organism evidence="14 15">
    <name type="scientific">Oleiharenicola lentus</name>
    <dbReference type="NCBI Taxonomy" id="2508720"/>
    <lineage>
        <taxon>Bacteria</taxon>
        <taxon>Pseudomonadati</taxon>
        <taxon>Verrucomicrobiota</taxon>
        <taxon>Opitutia</taxon>
        <taxon>Opitutales</taxon>
        <taxon>Opitutaceae</taxon>
        <taxon>Oleiharenicola</taxon>
    </lineage>
</organism>
<dbReference type="PROSITE" id="PS51257">
    <property type="entry name" value="PROKAR_LIPOPROTEIN"/>
    <property type="match status" value="1"/>
</dbReference>
<dbReference type="InterPro" id="IPR039426">
    <property type="entry name" value="TonB-dep_rcpt-like"/>
</dbReference>
<dbReference type="PANTHER" id="PTHR30069">
    <property type="entry name" value="TONB-DEPENDENT OUTER MEMBRANE RECEPTOR"/>
    <property type="match status" value="1"/>
</dbReference>
<accession>A0A4Q1C542</accession>
<dbReference type="GO" id="GO:0044718">
    <property type="term" value="P:siderophore transmembrane transport"/>
    <property type="evidence" value="ECO:0007669"/>
    <property type="project" value="TreeGrafter"/>
</dbReference>
<feature type="domain" description="TonB-dependent receptor plug" evidence="13">
    <location>
        <begin position="65"/>
        <end position="171"/>
    </location>
</feature>
<evidence type="ECO:0000256" key="1">
    <source>
        <dbReference type="ARBA" id="ARBA00004571"/>
    </source>
</evidence>
<protein>
    <recommendedName>
        <fullName evidence="16">TonB-dependent receptor</fullName>
    </recommendedName>
</protein>
<evidence type="ECO:0000256" key="2">
    <source>
        <dbReference type="ARBA" id="ARBA00022448"/>
    </source>
</evidence>
<keyword evidence="4 10" id="KW-0812">Transmembrane</keyword>
<dbReference type="InterPro" id="IPR036942">
    <property type="entry name" value="Beta-barrel_TonB_sf"/>
</dbReference>
<evidence type="ECO:0000256" key="6">
    <source>
        <dbReference type="ARBA" id="ARBA00023077"/>
    </source>
</evidence>
<evidence type="ECO:0000256" key="8">
    <source>
        <dbReference type="ARBA" id="ARBA00023170"/>
    </source>
</evidence>
<evidence type="ECO:0000256" key="7">
    <source>
        <dbReference type="ARBA" id="ARBA00023136"/>
    </source>
</evidence>
<keyword evidence="3 10" id="KW-1134">Transmembrane beta strand</keyword>